<dbReference type="GO" id="GO:0006465">
    <property type="term" value="P:signal peptide processing"/>
    <property type="evidence" value="ECO:0007669"/>
    <property type="project" value="UniProtKB-UniRule"/>
</dbReference>
<evidence type="ECO:0000256" key="1">
    <source>
        <dbReference type="ARBA" id="ARBA00004370"/>
    </source>
</evidence>
<feature type="region of interest" description="Disordered" evidence="6">
    <location>
        <begin position="239"/>
        <end position="258"/>
    </location>
</feature>
<evidence type="ECO:0000256" key="3">
    <source>
        <dbReference type="ARBA" id="ARBA00022989"/>
    </source>
</evidence>
<feature type="transmembrane region" description="Helical" evidence="7">
    <location>
        <begin position="20"/>
        <end position="42"/>
    </location>
</feature>
<dbReference type="InterPro" id="IPR036286">
    <property type="entry name" value="LexA/Signal_pep-like_sf"/>
</dbReference>
<protein>
    <recommendedName>
        <fullName evidence="5">Signal peptidase I</fullName>
        <ecNumber evidence="5">3.4.21.89</ecNumber>
    </recommendedName>
</protein>
<evidence type="ECO:0000256" key="4">
    <source>
        <dbReference type="ARBA" id="ARBA00023136"/>
    </source>
</evidence>
<dbReference type="KEGG" id="ajg:KKR91_05060"/>
<name>A0A975R1Y5_9MICC</name>
<dbReference type="GO" id="GO:0009003">
    <property type="term" value="F:signal peptidase activity"/>
    <property type="evidence" value="ECO:0007669"/>
    <property type="project" value="UniProtKB-EC"/>
</dbReference>
<gene>
    <name evidence="8" type="ORF">KKR91_05060</name>
</gene>
<keyword evidence="8" id="KW-0378">Hydrolase</keyword>
<dbReference type="InterPro" id="IPR001733">
    <property type="entry name" value="Peptidase_S26B"/>
</dbReference>
<keyword evidence="9" id="KW-1185">Reference proteome</keyword>
<evidence type="ECO:0000256" key="6">
    <source>
        <dbReference type="SAM" id="MobiDB-lite"/>
    </source>
</evidence>
<evidence type="ECO:0000256" key="5">
    <source>
        <dbReference type="NCBIfam" id="TIGR02228"/>
    </source>
</evidence>
<keyword evidence="2 7" id="KW-0812">Transmembrane</keyword>
<sequence>MSGRRTAEATSSPLGVIGTGVSYIALCLAALAALVLVAVPLITGSQTYSVLTSSMAPKYAPGTFLVVKPIPFEELKVGDVITYQIESGSPTVITHRITSVVAEQSGEVVFITKGDNNDVVDELPVREVQVKGKLFYAVPYVGFVANFLGNSDRGAMAQWGAVALMGYGVIVMVRGALAKKRNDDDAGSEGAPGQGHGPDDADSSDFAFTDAGNTEIQADTQDYDDPILTDCGGCDHDERRGHRENHDRHHVSRKHATV</sequence>
<dbReference type="NCBIfam" id="TIGR02228">
    <property type="entry name" value="sigpep_I_arch"/>
    <property type="match status" value="1"/>
</dbReference>
<proteinExistence type="predicted"/>
<comment type="subcellular location">
    <subcellularLocation>
        <location evidence="1">Membrane</location>
    </subcellularLocation>
</comment>
<dbReference type="EMBL" id="CP076022">
    <property type="protein sequence ID" value="QWC10971.1"/>
    <property type="molecule type" value="Genomic_DNA"/>
</dbReference>
<evidence type="ECO:0000313" key="8">
    <source>
        <dbReference type="EMBL" id="QWC10971.1"/>
    </source>
</evidence>
<keyword evidence="3 7" id="KW-1133">Transmembrane helix</keyword>
<dbReference type="GO" id="GO:0016020">
    <property type="term" value="C:membrane"/>
    <property type="evidence" value="ECO:0007669"/>
    <property type="project" value="UniProtKB-SubCell"/>
</dbReference>
<feature type="region of interest" description="Disordered" evidence="6">
    <location>
        <begin position="182"/>
        <end position="207"/>
    </location>
</feature>
<dbReference type="EC" id="3.4.21.89" evidence="5"/>
<dbReference type="CDD" id="cd06530">
    <property type="entry name" value="S26_SPase_I"/>
    <property type="match status" value="1"/>
</dbReference>
<organism evidence="8 9">
    <name type="scientific">Arthrobacter jiangjiafuii</name>
    <dbReference type="NCBI Taxonomy" id="2817475"/>
    <lineage>
        <taxon>Bacteria</taxon>
        <taxon>Bacillati</taxon>
        <taxon>Actinomycetota</taxon>
        <taxon>Actinomycetes</taxon>
        <taxon>Micrococcales</taxon>
        <taxon>Micrococcaceae</taxon>
        <taxon>Arthrobacter</taxon>
    </lineage>
</organism>
<keyword evidence="4 7" id="KW-0472">Membrane</keyword>
<reference evidence="8 9" key="1">
    <citation type="submission" date="2021-05" db="EMBL/GenBank/DDBJ databases">
        <title>Novel species in genus Arthrobacter.</title>
        <authorList>
            <person name="Zhang G."/>
        </authorList>
    </citation>
    <scope>NUCLEOTIDE SEQUENCE [LARGE SCALE GENOMIC DNA]</scope>
    <source>
        <strain evidence="9">zg-ZUI227</strain>
    </source>
</reference>
<dbReference type="PANTHER" id="PTHR10806">
    <property type="entry name" value="SIGNAL PEPTIDASE COMPLEX CATALYTIC SUBUNIT SEC11"/>
    <property type="match status" value="1"/>
</dbReference>
<evidence type="ECO:0000256" key="2">
    <source>
        <dbReference type="ARBA" id="ARBA00022692"/>
    </source>
</evidence>
<dbReference type="SUPFAM" id="SSF51306">
    <property type="entry name" value="LexA/Signal peptidase"/>
    <property type="match status" value="1"/>
</dbReference>
<accession>A0A975R1Y5</accession>
<dbReference type="PANTHER" id="PTHR10806:SF6">
    <property type="entry name" value="SIGNAL PEPTIDASE COMPLEX CATALYTIC SUBUNIT SEC11"/>
    <property type="match status" value="1"/>
</dbReference>
<dbReference type="Proteomes" id="UP000676885">
    <property type="component" value="Chromosome"/>
</dbReference>
<dbReference type="AlphaFoldDB" id="A0A975R1Y5"/>
<evidence type="ECO:0000256" key="7">
    <source>
        <dbReference type="SAM" id="Phobius"/>
    </source>
</evidence>
<dbReference type="RefSeq" id="WP_210230378.1">
    <property type="nucleotide sequence ID" value="NZ_CP076022.1"/>
</dbReference>
<feature type="compositionally biased region" description="Basic residues" evidence="6">
    <location>
        <begin position="248"/>
        <end position="258"/>
    </location>
</feature>
<dbReference type="GO" id="GO:0004252">
    <property type="term" value="F:serine-type endopeptidase activity"/>
    <property type="evidence" value="ECO:0007669"/>
    <property type="project" value="UniProtKB-UniRule"/>
</dbReference>
<feature type="transmembrane region" description="Helical" evidence="7">
    <location>
        <begin position="157"/>
        <end position="177"/>
    </location>
</feature>
<evidence type="ECO:0000313" key="9">
    <source>
        <dbReference type="Proteomes" id="UP000676885"/>
    </source>
</evidence>
<dbReference type="InterPro" id="IPR019533">
    <property type="entry name" value="Peptidase_S26"/>
</dbReference>